<dbReference type="Proteomes" id="UP000315343">
    <property type="component" value="Unassembled WGS sequence"/>
</dbReference>
<protein>
    <submittedName>
        <fullName evidence="5">Putative amino acid racemase</fullName>
    </submittedName>
</protein>
<dbReference type="PANTHER" id="PTHR30511">
    <property type="entry name" value="ALANINE RACEMASE"/>
    <property type="match status" value="1"/>
</dbReference>
<dbReference type="EMBL" id="VLKH01000001">
    <property type="protein sequence ID" value="TWH83890.1"/>
    <property type="molecule type" value="Genomic_DNA"/>
</dbReference>
<dbReference type="RefSeq" id="WP_145079477.1">
    <property type="nucleotide sequence ID" value="NZ_DAMBUX010000006.1"/>
</dbReference>
<comment type="cofactor">
    <cofactor evidence="1">
        <name>pyridoxal 5'-phosphate</name>
        <dbReference type="ChEBI" id="CHEBI:597326"/>
    </cofactor>
</comment>
<evidence type="ECO:0000259" key="4">
    <source>
        <dbReference type="Pfam" id="PF01168"/>
    </source>
</evidence>
<dbReference type="InterPro" id="IPR029066">
    <property type="entry name" value="PLP-binding_barrel"/>
</dbReference>
<evidence type="ECO:0000256" key="2">
    <source>
        <dbReference type="ARBA" id="ARBA00022898"/>
    </source>
</evidence>
<accession>A0A562JL34</accession>
<sequence>MEKYPVLEVDLKRLRANTKIVTQVCAKSGISVAGIIKGFGGIIEGAFEMAEGGCVQIGSSRIEQLKALKDKGMKTPMLLVRIPMACEIQEVVRYSDMCLVSEKETLVMLDKEAKIQNKKYKAILMYDLGDLREGVFTREELLDLAQFTEYELHNMELEGIGANLSCYGSVAPTTKNLTELSEAAVEIEKKINRKLNIVSGGGTTTLPLLMRGGVPEKINHLRIGEGIANTQDLPLYWDTYIEGLDADTFVLKAQIIEINEKPTHPIGELMVNAFGEHAHYEDRGIRKRAIVALGNQDVGDSSKLVPRDKGIKVLGASSDHTILDIHDSQKSYKLGDIVEFNVLYQAMLFTSLSDFIAKKIIN</sequence>
<dbReference type="SUPFAM" id="SSF51419">
    <property type="entry name" value="PLP-binding barrel"/>
    <property type="match status" value="1"/>
</dbReference>
<dbReference type="GO" id="GO:0008784">
    <property type="term" value="F:alanine racemase activity"/>
    <property type="evidence" value="ECO:0007669"/>
    <property type="project" value="TreeGrafter"/>
</dbReference>
<keyword evidence="3" id="KW-0413">Isomerase</keyword>
<keyword evidence="2" id="KW-0663">Pyridoxal phosphate</keyword>
<dbReference type="Gene3D" id="3.20.20.10">
    <property type="entry name" value="Alanine racemase"/>
    <property type="match status" value="1"/>
</dbReference>
<gene>
    <name evidence="5" type="ORF">LY60_00507</name>
</gene>
<dbReference type="AlphaFoldDB" id="A0A562JL34"/>
<reference evidence="5 6" key="1">
    <citation type="submission" date="2019-07" db="EMBL/GenBank/DDBJ databases">
        <title>Genomic Encyclopedia of Type Strains, Phase I: the one thousand microbial genomes (KMG-I) project.</title>
        <authorList>
            <person name="Kyrpides N."/>
        </authorList>
    </citation>
    <scope>NUCLEOTIDE SEQUENCE [LARGE SCALE GENOMIC DNA]</scope>
    <source>
        <strain evidence="5 6">DSM 13558</strain>
    </source>
</reference>
<dbReference type="GO" id="GO:0030170">
    <property type="term" value="F:pyridoxal phosphate binding"/>
    <property type="evidence" value="ECO:0007669"/>
    <property type="project" value="TreeGrafter"/>
</dbReference>
<evidence type="ECO:0000256" key="1">
    <source>
        <dbReference type="ARBA" id="ARBA00001933"/>
    </source>
</evidence>
<dbReference type="OrthoDB" id="504078at2"/>
<dbReference type="InterPro" id="IPR000821">
    <property type="entry name" value="Ala_racemase"/>
</dbReference>
<dbReference type="InterPro" id="IPR001608">
    <property type="entry name" value="Ala_racemase_N"/>
</dbReference>
<dbReference type="PANTHER" id="PTHR30511:SF3">
    <property type="entry name" value="LYSINE RACEMASE"/>
    <property type="match status" value="1"/>
</dbReference>
<keyword evidence="6" id="KW-1185">Reference proteome</keyword>
<organism evidence="5 6">
    <name type="scientific">Sedimentibacter saalensis</name>
    <dbReference type="NCBI Taxonomy" id="130788"/>
    <lineage>
        <taxon>Bacteria</taxon>
        <taxon>Bacillati</taxon>
        <taxon>Bacillota</taxon>
        <taxon>Tissierellia</taxon>
        <taxon>Sedimentibacter</taxon>
    </lineage>
</organism>
<name>A0A562JL34_9FIRM</name>
<evidence type="ECO:0000256" key="3">
    <source>
        <dbReference type="ARBA" id="ARBA00023235"/>
    </source>
</evidence>
<proteinExistence type="predicted"/>
<dbReference type="GO" id="GO:0005829">
    <property type="term" value="C:cytosol"/>
    <property type="evidence" value="ECO:0007669"/>
    <property type="project" value="TreeGrafter"/>
</dbReference>
<dbReference type="Pfam" id="PF01168">
    <property type="entry name" value="Ala_racemase_N"/>
    <property type="match status" value="1"/>
</dbReference>
<feature type="domain" description="Alanine racemase N-terminal" evidence="4">
    <location>
        <begin position="9"/>
        <end position="225"/>
    </location>
</feature>
<comment type="caution">
    <text evidence="5">The sequence shown here is derived from an EMBL/GenBank/DDBJ whole genome shotgun (WGS) entry which is preliminary data.</text>
</comment>
<evidence type="ECO:0000313" key="6">
    <source>
        <dbReference type="Proteomes" id="UP000315343"/>
    </source>
</evidence>
<evidence type="ECO:0000313" key="5">
    <source>
        <dbReference type="EMBL" id="TWH83890.1"/>
    </source>
</evidence>